<dbReference type="EMBL" id="JBHSGR010000008">
    <property type="protein sequence ID" value="MFC4693622.1"/>
    <property type="molecule type" value="Genomic_DNA"/>
</dbReference>
<dbReference type="Pfam" id="PF00085">
    <property type="entry name" value="Thioredoxin"/>
    <property type="match status" value="1"/>
</dbReference>
<sequence>MSRPGMRTEAVGLVRGTSGTAPAVLAGALVPTAAAARWLRTRDGRPRTEEEPVGGPTAVLEELGVRPGEADLTVVQFSTAFCGPCRTTRARLQHLEATRPGLAYVHVDAESHLDAVRELDVRRTPTLFYLDRSGRLLGRSSGAPRPGELTALVDAHTGARS</sequence>
<comment type="caution">
    <text evidence="2">The sequence shown here is derived from an EMBL/GenBank/DDBJ whole genome shotgun (WGS) entry which is preliminary data.</text>
</comment>
<accession>A0ABV9LJR9</accession>
<gene>
    <name evidence="2" type="ORF">ACFO3M_09515</name>
</gene>
<dbReference type="Gene3D" id="3.40.30.10">
    <property type="entry name" value="Glutaredoxin"/>
    <property type="match status" value="1"/>
</dbReference>
<dbReference type="PROSITE" id="PS51352">
    <property type="entry name" value="THIOREDOXIN_2"/>
    <property type="match status" value="1"/>
</dbReference>
<organism evidence="2 3">
    <name type="scientific">Geodermatophilus arenarius</name>
    <dbReference type="NCBI Taxonomy" id="1137990"/>
    <lineage>
        <taxon>Bacteria</taxon>
        <taxon>Bacillati</taxon>
        <taxon>Actinomycetota</taxon>
        <taxon>Actinomycetes</taxon>
        <taxon>Geodermatophilales</taxon>
        <taxon>Geodermatophilaceae</taxon>
        <taxon>Geodermatophilus</taxon>
    </lineage>
</organism>
<reference evidence="3" key="1">
    <citation type="journal article" date="2019" name="Int. J. Syst. Evol. Microbiol.">
        <title>The Global Catalogue of Microorganisms (GCM) 10K type strain sequencing project: providing services to taxonomists for standard genome sequencing and annotation.</title>
        <authorList>
            <consortium name="The Broad Institute Genomics Platform"/>
            <consortium name="The Broad Institute Genome Sequencing Center for Infectious Disease"/>
            <person name="Wu L."/>
            <person name="Ma J."/>
        </authorList>
    </citation>
    <scope>NUCLEOTIDE SEQUENCE [LARGE SCALE GENOMIC DNA]</scope>
    <source>
        <strain evidence="3">CCUG 62763</strain>
    </source>
</reference>
<feature type="domain" description="Thioredoxin" evidence="1">
    <location>
        <begin position="24"/>
        <end position="158"/>
    </location>
</feature>
<protein>
    <submittedName>
        <fullName evidence="2">Thioredoxin family protein</fullName>
    </submittedName>
</protein>
<proteinExistence type="predicted"/>
<dbReference type="Proteomes" id="UP001596025">
    <property type="component" value="Unassembled WGS sequence"/>
</dbReference>
<dbReference type="InterPro" id="IPR013766">
    <property type="entry name" value="Thioredoxin_domain"/>
</dbReference>
<evidence type="ECO:0000259" key="1">
    <source>
        <dbReference type="PROSITE" id="PS51352"/>
    </source>
</evidence>
<dbReference type="RefSeq" id="WP_387988342.1">
    <property type="nucleotide sequence ID" value="NZ_JBHSGR010000008.1"/>
</dbReference>
<name>A0ABV9LJR9_9ACTN</name>
<dbReference type="CDD" id="cd02947">
    <property type="entry name" value="TRX_family"/>
    <property type="match status" value="1"/>
</dbReference>
<dbReference type="InterPro" id="IPR036249">
    <property type="entry name" value="Thioredoxin-like_sf"/>
</dbReference>
<evidence type="ECO:0000313" key="2">
    <source>
        <dbReference type="EMBL" id="MFC4693622.1"/>
    </source>
</evidence>
<keyword evidence="3" id="KW-1185">Reference proteome</keyword>
<dbReference type="SUPFAM" id="SSF52833">
    <property type="entry name" value="Thioredoxin-like"/>
    <property type="match status" value="1"/>
</dbReference>
<evidence type="ECO:0000313" key="3">
    <source>
        <dbReference type="Proteomes" id="UP001596025"/>
    </source>
</evidence>